<evidence type="ECO:0000313" key="3">
    <source>
        <dbReference type="Proteomes" id="UP000265520"/>
    </source>
</evidence>
<feature type="region of interest" description="Disordered" evidence="1">
    <location>
        <begin position="14"/>
        <end position="34"/>
    </location>
</feature>
<accession>A0A392TN77</accession>
<proteinExistence type="predicted"/>
<reference evidence="2 3" key="1">
    <citation type="journal article" date="2018" name="Front. Plant Sci.">
        <title>Red Clover (Trifolium pratense) and Zigzag Clover (T. medium) - A Picture of Genomic Similarities and Differences.</title>
        <authorList>
            <person name="Dluhosova J."/>
            <person name="Istvanek J."/>
            <person name="Nedelnik J."/>
            <person name="Repkova J."/>
        </authorList>
    </citation>
    <scope>NUCLEOTIDE SEQUENCE [LARGE SCALE GENOMIC DNA]</scope>
    <source>
        <strain evidence="3">cv. 10/8</strain>
        <tissue evidence="2">Leaf</tissue>
    </source>
</reference>
<evidence type="ECO:0000256" key="1">
    <source>
        <dbReference type="SAM" id="MobiDB-lite"/>
    </source>
</evidence>
<dbReference type="AlphaFoldDB" id="A0A392TN77"/>
<feature type="non-terminal residue" evidence="2">
    <location>
        <position position="34"/>
    </location>
</feature>
<protein>
    <submittedName>
        <fullName evidence="2">Uncharacterized protein</fullName>
    </submittedName>
</protein>
<dbReference type="EMBL" id="LXQA010617815">
    <property type="protein sequence ID" value="MCI62378.1"/>
    <property type="molecule type" value="Genomic_DNA"/>
</dbReference>
<comment type="caution">
    <text evidence="2">The sequence shown here is derived from an EMBL/GenBank/DDBJ whole genome shotgun (WGS) entry which is preliminary data.</text>
</comment>
<evidence type="ECO:0000313" key="2">
    <source>
        <dbReference type="EMBL" id="MCI62378.1"/>
    </source>
</evidence>
<keyword evidence="3" id="KW-1185">Reference proteome</keyword>
<dbReference type="Proteomes" id="UP000265520">
    <property type="component" value="Unassembled WGS sequence"/>
</dbReference>
<sequence>MHLTNGLTMEYSHRLGLRQHKHKDNNGLLATPSS</sequence>
<name>A0A392TN77_9FABA</name>
<organism evidence="2 3">
    <name type="scientific">Trifolium medium</name>
    <dbReference type="NCBI Taxonomy" id="97028"/>
    <lineage>
        <taxon>Eukaryota</taxon>
        <taxon>Viridiplantae</taxon>
        <taxon>Streptophyta</taxon>
        <taxon>Embryophyta</taxon>
        <taxon>Tracheophyta</taxon>
        <taxon>Spermatophyta</taxon>
        <taxon>Magnoliopsida</taxon>
        <taxon>eudicotyledons</taxon>
        <taxon>Gunneridae</taxon>
        <taxon>Pentapetalae</taxon>
        <taxon>rosids</taxon>
        <taxon>fabids</taxon>
        <taxon>Fabales</taxon>
        <taxon>Fabaceae</taxon>
        <taxon>Papilionoideae</taxon>
        <taxon>50 kb inversion clade</taxon>
        <taxon>NPAAA clade</taxon>
        <taxon>Hologalegina</taxon>
        <taxon>IRL clade</taxon>
        <taxon>Trifolieae</taxon>
        <taxon>Trifolium</taxon>
    </lineage>
</organism>